<dbReference type="AlphaFoldDB" id="A0A0G0XNP4"/>
<evidence type="ECO:0000313" key="1">
    <source>
        <dbReference type="EMBL" id="KKR98415.1"/>
    </source>
</evidence>
<sequence length="397" mass="45229">MFDTFEPQKNKETYPLLQWMDKFVMKEVYLRQARDMMYEFEAQISELANMHRTPQSPKHHAEGPVMTYHLERMLCALLAIADGKADLMQIQEFASELNLKEAIIELQDTISENAATLKAFIFVHDSAKYDCLTFDAPARSKGASEGFASPQKMSVKYLNDRYIKLLKAFEIQHPNLSPVDLCVAFGQEYQIKTSYKGHDKVASSAAYSDLREQVADICRLTTRDREMLYLLVKEHINEISYFSKKPDGVRYKVMEAIAQKAGMDSGDVLDLQLASLFLDAAVGSLAYHDGGFDPDVKVVINMLKSEELSGSLKNQARQSRLEDKKRKTFKSVLESCGLGSEDIFEILKTPFGAKRAEILAKVEDAVRYPEFALDNPELQKLYPQIQKARLLYQTKKR</sequence>
<dbReference type="Proteomes" id="UP000033930">
    <property type="component" value="Unassembled WGS sequence"/>
</dbReference>
<protein>
    <submittedName>
        <fullName evidence="1">Uncharacterized protein</fullName>
    </submittedName>
</protein>
<accession>A0A0G0XNP4</accession>
<dbReference type="EMBL" id="LCAW01000018">
    <property type="protein sequence ID" value="KKR98415.1"/>
    <property type="molecule type" value="Genomic_DNA"/>
</dbReference>
<proteinExistence type="predicted"/>
<gene>
    <name evidence="1" type="ORF">UU50_C0018G0020</name>
</gene>
<name>A0A0G0XNP4_9BACT</name>
<organism evidence="1 2">
    <name type="scientific">Candidatus Uhrbacteria bacterium GW2011_GWC1_41_20</name>
    <dbReference type="NCBI Taxonomy" id="1618983"/>
    <lineage>
        <taxon>Bacteria</taxon>
        <taxon>Candidatus Uhriibacteriota</taxon>
    </lineage>
</organism>
<comment type="caution">
    <text evidence="1">The sequence shown here is derived from an EMBL/GenBank/DDBJ whole genome shotgun (WGS) entry which is preliminary data.</text>
</comment>
<evidence type="ECO:0000313" key="2">
    <source>
        <dbReference type="Proteomes" id="UP000033930"/>
    </source>
</evidence>
<reference evidence="1 2" key="1">
    <citation type="journal article" date="2015" name="Nature">
        <title>rRNA introns, odd ribosomes, and small enigmatic genomes across a large radiation of phyla.</title>
        <authorList>
            <person name="Brown C.T."/>
            <person name="Hug L.A."/>
            <person name="Thomas B.C."/>
            <person name="Sharon I."/>
            <person name="Castelle C.J."/>
            <person name="Singh A."/>
            <person name="Wilkins M.J."/>
            <person name="Williams K.H."/>
            <person name="Banfield J.F."/>
        </authorList>
    </citation>
    <scope>NUCLEOTIDE SEQUENCE [LARGE SCALE GENOMIC DNA]</scope>
</reference>